<keyword evidence="1" id="KW-0238">DNA-binding</keyword>
<dbReference type="OrthoDB" id="5894719at2"/>
<dbReference type="Proteomes" id="UP001150001">
    <property type="component" value="Unassembled WGS sequence"/>
</dbReference>
<dbReference type="GO" id="GO:0003677">
    <property type="term" value="F:DNA binding"/>
    <property type="evidence" value="ECO:0007669"/>
    <property type="project" value="UniProtKB-KW"/>
</dbReference>
<dbReference type="SUPFAM" id="SSF53850">
    <property type="entry name" value="Periplasmic binding protein-like II"/>
    <property type="match status" value="1"/>
</dbReference>
<feature type="domain" description="Transcriptional regulator SgrR N-terminal HTH" evidence="3">
    <location>
        <begin position="6"/>
        <end position="118"/>
    </location>
</feature>
<dbReference type="Proteomes" id="UP000094761">
    <property type="component" value="Unassembled WGS sequence"/>
</dbReference>
<evidence type="ECO:0000259" key="3">
    <source>
        <dbReference type="Pfam" id="PF12793"/>
    </source>
</evidence>
<reference evidence="4" key="2">
    <citation type="submission" date="2022-11" db="EMBL/GenBank/DDBJ databases">
        <title>Role of the vibriolysin VemA secreted by the emergent pathogen Vibrio europaeus in the colonization of Manila clam mucus.</title>
        <authorList>
            <person name="Martinez C."/>
            <person name="Rodriguez S."/>
            <person name="Vences A."/>
            <person name="Barja J.L."/>
            <person name="Toranzo A.E."/>
            <person name="Dubert J."/>
        </authorList>
    </citation>
    <scope>NUCLEOTIDE SEQUENCE</scope>
    <source>
        <strain evidence="4">3454</strain>
    </source>
</reference>
<evidence type="ECO:0000313" key="4">
    <source>
        <dbReference type="EMBL" id="MDC5743331.1"/>
    </source>
</evidence>
<dbReference type="EMBL" id="JAPFIT010000033">
    <property type="protein sequence ID" value="MDC5743331.1"/>
    <property type="molecule type" value="Genomic_DNA"/>
</dbReference>
<dbReference type="Pfam" id="PF12793">
    <property type="entry name" value="SgrR_N"/>
    <property type="match status" value="1"/>
</dbReference>
<dbReference type="PANTHER" id="PTHR30290:SF72">
    <property type="entry name" value="HTH-TYPE TRANSCRIPTIONAL REGULATOR SGRR"/>
    <property type="match status" value="1"/>
</dbReference>
<sequence>MKNLKRKLELYEQLFRTFGPGESLCQISQLASLWQVSDRYVFTLLKSFEASNWISWQASSGRHKKAALTCLIEPIEACHQLAQPLAELGQIETLFNTLSFGGRQAGHELQVFLNETHRRLKRVVLIPFHRRIEPLHPHRVLRRTERFLVTQIYQRLTRVVDGELIGDLAFHWQANTSGTQWYFQLRHEVQFHDGRNLSASDVVRCLEALVNSDAWSSSYQHIASISAPTDSTVQITLNQADWHLPRLLARAEASVFRVYSSGAFTGSGAFSLDVFSSNMLRLRRNTSYTYQVSILDRIELWFYPEWAPQKACAHNQIRMQLPETTIKHALPDCATFMLIQSGAQTTTDPHLVVEDTTESKQLGQQIAAPNDPIITIPYGHYRATPCSTVCSIIEENDPYSAWLIFLMRYPFRCSMMSTETLSQLHHHLRAIRQESDFSRSQVLLSRLIDGLCEQGVITILKQEPFVLELSERLQGCQINGYGWCELNTLWPKDIRG</sequence>
<gene>
    <name evidence="5" type="ORF">AZ468_24720</name>
    <name evidence="4" type="ORF">OPW20_25030</name>
</gene>
<keyword evidence="5" id="KW-0614">Plasmid</keyword>
<dbReference type="InterPro" id="IPR000914">
    <property type="entry name" value="SBP_5_dom"/>
</dbReference>
<keyword evidence="7" id="KW-1185">Reference proteome</keyword>
<evidence type="ECO:0000313" key="5">
    <source>
        <dbReference type="EMBL" id="OAM96890.1"/>
    </source>
</evidence>
<dbReference type="RefSeq" id="WP_069669877.1">
    <property type="nucleotide sequence ID" value="NZ_JAPFIM010000025.1"/>
</dbReference>
<dbReference type="EMBL" id="LUAX01000008">
    <property type="protein sequence ID" value="OAM96890.1"/>
    <property type="molecule type" value="Genomic_DNA"/>
</dbReference>
<dbReference type="InterPro" id="IPR025370">
    <property type="entry name" value="SgrR_HTH_N"/>
</dbReference>
<proteinExistence type="predicted"/>
<dbReference type="PANTHER" id="PTHR30290">
    <property type="entry name" value="PERIPLASMIC BINDING COMPONENT OF ABC TRANSPORTER"/>
    <property type="match status" value="1"/>
</dbReference>
<geneLocation type="plasmid" evidence="5">
    <name>p251_like</name>
</geneLocation>
<accession>A0A178J4M6</accession>
<dbReference type="Pfam" id="PF00496">
    <property type="entry name" value="SBP_bac_5"/>
    <property type="match status" value="1"/>
</dbReference>
<comment type="caution">
    <text evidence="5">The sequence shown here is derived from an EMBL/GenBank/DDBJ whole genome shotgun (WGS) entry which is preliminary data.</text>
</comment>
<evidence type="ECO:0000259" key="2">
    <source>
        <dbReference type="Pfam" id="PF00496"/>
    </source>
</evidence>
<dbReference type="InterPro" id="IPR039424">
    <property type="entry name" value="SBP_5"/>
</dbReference>
<dbReference type="GO" id="GO:1904680">
    <property type="term" value="F:peptide transmembrane transporter activity"/>
    <property type="evidence" value="ECO:0007669"/>
    <property type="project" value="TreeGrafter"/>
</dbReference>
<reference evidence="5 6" key="1">
    <citation type="submission" date="2016-03" db="EMBL/GenBank/DDBJ databases">
        <title>Draft genome sequence of the Vibrio tubiashii subs. europaeus.</title>
        <authorList>
            <person name="Spinard E."/>
            <person name="Dubert J."/>
            <person name="Nelson D.R."/>
            <person name="Barja J.L."/>
        </authorList>
    </citation>
    <scope>NUCLEOTIDE SEQUENCE [LARGE SCALE GENOMIC DNA]</scope>
    <source>
        <strain evidence="6">PP-638</strain>
        <strain evidence="5">PP2-638</strain>
        <plasmid evidence="5">p251_like</plasmid>
    </source>
</reference>
<protein>
    <submittedName>
        <fullName evidence="4 5">ABC transporter substrate-binding protein</fullName>
    </submittedName>
</protein>
<dbReference type="Gene3D" id="3.40.190.10">
    <property type="entry name" value="Periplasmic binding protein-like II"/>
    <property type="match status" value="1"/>
</dbReference>
<feature type="domain" description="Solute-binding protein family 5" evidence="2">
    <location>
        <begin position="163"/>
        <end position="307"/>
    </location>
</feature>
<evidence type="ECO:0000313" key="7">
    <source>
        <dbReference type="Proteomes" id="UP001150001"/>
    </source>
</evidence>
<organism evidence="5 6">
    <name type="scientific">Vibrio europaeus</name>
    <dbReference type="NCBI Taxonomy" id="300876"/>
    <lineage>
        <taxon>Bacteria</taxon>
        <taxon>Pseudomonadati</taxon>
        <taxon>Pseudomonadota</taxon>
        <taxon>Gammaproteobacteria</taxon>
        <taxon>Vibrionales</taxon>
        <taxon>Vibrionaceae</taxon>
        <taxon>Vibrio</taxon>
        <taxon>Vibrio oreintalis group</taxon>
    </lineage>
</organism>
<name>A0A178J4M6_9VIBR</name>
<dbReference type="AlphaFoldDB" id="A0A178J4M6"/>
<dbReference type="GeneID" id="78078925"/>
<evidence type="ECO:0000313" key="6">
    <source>
        <dbReference type="Proteomes" id="UP000094761"/>
    </source>
</evidence>
<evidence type="ECO:0000256" key="1">
    <source>
        <dbReference type="ARBA" id="ARBA00023125"/>
    </source>
</evidence>
<dbReference type="GO" id="GO:0015833">
    <property type="term" value="P:peptide transport"/>
    <property type="evidence" value="ECO:0007669"/>
    <property type="project" value="TreeGrafter"/>
</dbReference>